<keyword evidence="3" id="KW-1185">Reference proteome</keyword>
<reference evidence="2 3" key="1">
    <citation type="submission" date="2019-04" db="EMBL/GenBank/DDBJ databases">
        <authorList>
            <person name="Van Vliet M D."/>
        </authorList>
    </citation>
    <scope>NUCLEOTIDE SEQUENCE [LARGE SCALE GENOMIC DNA]</scope>
    <source>
        <strain evidence="2 3">F21</strain>
    </source>
</reference>
<protein>
    <recommendedName>
        <fullName evidence="1">CRISPR system ring nuclease SSO2081-like domain-containing protein</fullName>
    </recommendedName>
</protein>
<evidence type="ECO:0000313" key="3">
    <source>
        <dbReference type="Proteomes" id="UP000346198"/>
    </source>
</evidence>
<evidence type="ECO:0000313" key="2">
    <source>
        <dbReference type="EMBL" id="VGO19975.1"/>
    </source>
</evidence>
<dbReference type="InterPro" id="IPR013413">
    <property type="entry name" value="CRISPR-assoc_prot_NE0113"/>
</dbReference>
<dbReference type="EMBL" id="CAAHFH010000001">
    <property type="protein sequence ID" value="VGO19975.1"/>
    <property type="molecule type" value="Genomic_DNA"/>
</dbReference>
<dbReference type="AlphaFoldDB" id="A0A6C2UID9"/>
<feature type="domain" description="CRISPR system ring nuclease SSO2081-like" evidence="1">
    <location>
        <begin position="25"/>
        <end position="222"/>
    </location>
</feature>
<accession>A0A6C2UID9</accession>
<dbReference type="Proteomes" id="UP000346198">
    <property type="component" value="Unassembled WGS sequence"/>
</dbReference>
<organism evidence="2 3">
    <name type="scientific">Pontiella sulfatireligans</name>
    <dbReference type="NCBI Taxonomy" id="2750658"/>
    <lineage>
        <taxon>Bacteria</taxon>
        <taxon>Pseudomonadati</taxon>
        <taxon>Kiritimatiellota</taxon>
        <taxon>Kiritimatiellia</taxon>
        <taxon>Kiritimatiellales</taxon>
        <taxon>Pontiellaceae</taxon>
        <taxon>Pontiella</taxon>
    </lineage>
</organism>
<proteinExistence type="predicted"/>
<name>A0A6C2UID9_9BACT</name>
<dbReference type="InterPro" id="IPR019092">
    <property type="entry name" value="SSO2081-like_dom"/>
</dbReference>
<evidence type="ECO:0000259" key="1">
    <source>
        <dbReference type="Pfam" id="PF09623"/>
    </source>
</evidence>
<sequence length="376" mass="41201">MCLVKLLNGAMGEYKNILIAGVGLSPAVLTNTVWALAHEKPPVVPDEVVAITTVTGRKCIESQLLDGGGWGRLCRQLEADGLGTGGKLAFGASDSIRILGDGKSDFDDIATPEQNDAAADFILKVLRQYTEDPGTRVVASIAGGRKSMSALMISCMSLLGRSQDRVCHVLVNEPYEQRMEPPFLFPEKGVKHKRGGKTYLSAKGMPVLSDIPFVRVRGWYEKEFRSIPPSYMQLVRKVQGIAPSPANYPVVRLNARQGTMLIGKAGVDLSASEFALVYIMLNRSKKNLPPAGWLDLEIDFAQLLECKVPGGVNWFHNFKDAGTPDSEDFRKWASSARSKLRQAFAEPGLAELLLPSMKRKNKHSYPAEKIIVDELT</sequence>
<dbReference type="RefSeq" id="WP_168433205.1">
    <property type="nucleotide sequence ID" value="NZ_CAAHFH010000001.1"/>
</dbReference>
<gene>
    <name evidence="2" type="ORF">SCARR_02035</name>
</gene>
<dbReference type="Pfam" id="PF09623">
    <property type="entry name" value="Cas_NE0113"/>
    <property type="match status" value="1"/>
</dbReference>
<dbReference type="NCBIfam" id="TIGR02584">
    <property type="entry name" value="cas_NE0113"/>
    <property type="match status" value="1"/>
</dbReference>